<dbReference type="GO" id="GO:0016747">
    <property type="term" value="F:acyltransferase activity, transferring groups other than amino-acyl groups"/>
    <property type="evidence" value="ECO:0007669"/>
    <property type="project" value="InterPro"/>
</dbReference>
<dbReference type="OrthoDB" id="9805924at2"/>
<keyword evidence="2" id="KW-0808">Transferase</keyword>
<dbReference type="AlphaFoldDB" id="A0A167GQ62"/>
<dbReference type="SUPFAM" id="SSF55729">
    <property type="entry name" value="Acyl-CoA N-acyltransferases (Nat)"/>
    <property type="match status" value="1"/>
</dbReference>
<dbReference type="Pfam" id="PF00583">
    <property type="entry name" value="Acetyltransf_1"/>
    <property type="match status" value="1"/>
</dbReference>
<dbReference type="Proteomes" id="UP000076830">
    <property type="component" value="Chromosome"/>
</dbReference>
<dbReference type="RefSeq" id="WP_067644917.1">
    <property type="nucleotide sequence ID" value="NZ_CP015249.1"/>
</dbReference>
<dbReference type="PROSITE" id="PS51186">
    <property type="entry name" value="GNAT"/>
    <property type="match status" value="1"/>
</dbReference>
<feature type="domain" description="N-acetyltransferase" evidence="1">
    <location>
        <begin position="57"/>
        <end position="191"/>
    </location>
</feature>
<proteinExistence type="predicted"/>
<gene>
    <name evidence="2" type="ORF">I596_1026</name>
</gene>
<dbReference type="EMBL" id="CP015249">
    <property type="protein sequence ID" value="ANB17056.1"/>
    <property type="molecule type" value="Genomic_DNA"/>
</dbReference>
<dbReference type="CDD" id="cd04301">
    <property type="entry name" value="NAT_SF"/>
    <property type="match status" value="1"/>
</dbReference>
<reference evidence="2 3" key="1">
    <citation type="submission" date="2016-04" db="EMBL/GenBank/DDBJ databases">
        <title>Complete genome sequence of Dokdonella koreensis DS-123T.</title>
        <authorList>
            <person name="Kim J.F."/>
            <person name="Lee H."/>
            <person name="Kwak M.-J."/>
        </authorList>
    </citation>
    <scope>NUCLEOTIDE SEQUENCE [LARGE SCALE GENOMIC DNA]</scope>
    <source>
        <strain evidence="2 3">DS-123</strain>
    </source>
</reference>
<dbReference type="InterPro" id="IPR016181">
    <property type="entry name" value="Acyl_CoA_acyltransferase"/>
</dbReference>
<evidence type="ECO:0000313" key="2">
    <source>
        <dbReference type="EMBL" id="ANB17056.1"/>
    </source>
</evidence>
<dbReference type="InterPro" id="IPR000182">
    <property type="entry name" value="GNAT_dom"/>
</dbReference>
<sequence>MAQTRDAFRHQPSTAMPPSVSVLLPGIAPVPAVPGRNALDAGASVRIDRAVPADASVLMALCDEQVAEHAGRWRAQARRDAMPLEFHEALFDPPVRAWAWLVRVDGREVGYAGATAGVAFPEGAYYLNVEALYLRPAWRLRGLEQRLLAQAHETARQLGCTHLAWRQPQGTTPHARAAVGGVIECRLAVEG</sequence>
<organism evidence="2 3">
    <name type="scientific">Dokdonella koreensis DS-123</name>
    <dbReference type="NCBI Taxonomy" id="1300342"/>
    <lineage>
        <taxon>Bacteria</taxon>
        <taxon>Pseudomonadati</taxon>
        <taxon>Pseudomonadota</taxon>
        <taxon>Gammaproteobacteria</taxon>
        <taxon>Lysobacterales</taxon>
        <taxon>Rhodanobacteraceae</taxon>
        <taxon>Dokdonella</taxon>
    </lineage>
</organism>
<dbReference type="STRING" id="1300342.I596_1026"/>
<name>A0A167GQ62_9GAMM</name>
<protein>
    <submittedName>
        <fullName evidence="2">GCN5-related N-acetyltransferase</fullName>
    </submittedName>
</protein>
<accession>A0A167GQ62</accession>
<dbReference type="KEGG" id="dko:I596_1026"/>
<evidence type="ECO:0000313" key="3">
    <source>
        <dbReference type="Proteomes" id="UP000076830"/>
    </source>
</evidence>
<dbReference type="Gene3D" id="3.40.630.30">
    <property type="match status" value="1"/>
</dbReference>
<keyword evidence="3" id="KW-1185">Reference proteome</keyword>
<evidence type="ECO:0000259" key="1">
    <source>
        <dbReference type="PROSITE" id="PS51186"/>
    </source>
</evidence>